<dbReference type="PANTHER" id="PTHR45717:SF57">
    <property type="entry name" value="PENTACOTRIPEPTIDE-REPEAT REGION OF PRORP DOMAIN-CONTAINING PROTEIN"/>
    <property type="match status" value="1"/>
</dbReference>
<feature type="region of interest" description="Disordered" evidence="2">
    <location>
        <begin position="27"/>
        <end position="56"/>
    </location>
</feature>
<evidence type="ECO:0000256" key="1">
    <source>
        <dbReference type="ARBA" id="ARBA00007626"/>
    </source>
</evidence>
<dbReference type="OrthoDB" id="1742475at2759"/>
<feature type="compositionally biased region" description="Polar residues" evidence="2">
    <location>
        <begin position="27"/>
        <end position="38"/>
    </location>
</feature>
<evidence type="ECO:0000313" key="4">
    <source>
        <dbReference type="Proteomes" id="UP000326396"/>
    </source>
</evidence>
<dbReference type="PANTHER" id="PTHR45717">
    <property type="entry name" value="OS12G0527900 PROTEIN"/>
    <property type="match status" value="1"/>
</dbReference>
<dbReference type="GO" id="GO:0005739">
    <property type="term" value="C:mitochondrion"/>
    <property type="evidence" value="ECO:0007669"/>
    <property type="project" value="TreeGrafter"/>
</dbReference>
<evidence type="ECO:0000256" key="2">
    <source>
        <dbReference type="SAM" id="MobiDB-lite"/>
    </source>
</evidence>
<protein>
    <recommendedName>
        <fullName evidence="5">Pentatricopeptide repeat-containing protein</fullName>
    </recommendedName>
</protein>
<accession>A0A5N6PZB3</accession>
<sequence>MKLVGTTLRTQGVCQNVLKKFCSSFSTKSPSKTASSVITERKNKNPSHGLPCKSDANSSLYRRISPVGDPNISIIPVLDQWISEGRTVDKDSLDKIIKSLMKFRRFKHALEKVFRDFEWSRLKAGDFEGPRFSQKIVTPVENHSIPN</sequence>
<comment type="similarity">
    <text evidence="1">Belongs to the PPR family. P subfamily.</text>
</comment>
<proteinExistence type="inferred from homology"/>
<organism evidence="3 4">
    <name type="scientific">Mikania micrantha</name>
    <name type="common">bitter vine</name>
    <dbReference type="NCBI Taxonomy" id="192012"/>
    <lineage>
        <taxon>Eukaryota</taxon>
        <taxon>Viridiplantae</taxon>
        <taxon>Streptophyta</taxon>
        <taxon>Embryophyta</taxon>
        <taxon>Tracheophyta</taxon>
        <taxon>Spermatophyta</taxon>
        <taxon>Magnoliopsida</taxon>
        <taxon>eudicotyledons</taxon>
        <taxon>Gunneridae</taxon>
        <taxon>Pentapetalae</taxon>
        <taxon>asterids</taxon>
        <taxon>campanulids</taxon>
        <taxon>Asterales</taxon>
        <taxon>Asteraceae</taxon>
        <taxon>Asteroideae</taxon>
        <taxon>Heliantheae alliance</taxon>
        <taxon>Eupatorieae</taxon>
        <taxon>Mikania</taxon>
    </lineage>
</organism>
<dbReference type="EMBL" id="SZYD01000002">
    <property type="protein sequence ID" value="KAD7117910.1"/>
    <property type="molecule type" value="Genomic_DNA"/>
</dbReference>
<evidence type="ECO:0000313" key="3">
    <source>
        <dbReference type="EMBL" id="KAD7117910.1"/>
    </source>
</evidence>
<evidence type="ECO:0008006" key="5">
    <source>
        <dbReference type="Google" id="ProtNLM"/>
    </source>
</evidence>
<keyword evidence="4" id="KW-1185">Reference proteome</keyword>
<dbReference type="Proteomes" id="UP000326396">
    <property type="component" value="Linkage Group LG10"/>
</dbReference>
<comment type="caution">
    <text evidence="3">The sequence shown here is derived from an EMBL/GenBank/DDBJ whole genome shotgun (WGS) entry which is preliminary data.</text>
</comment>
<gene>
    <name evidence="3" type="ORF">E3N88_05178</name>
</gene>
<reference evidence="3 4" key="1">
    <citation type="submission" date="2019-05" db="EMBL/GenBank/DDBJ databases">
        <title>Mikania micrantha, genome provides insights into the molecular mechanism of rapid growth.</title>
        <authorList>
            <person name="Liu B."/>
        </authorList>
    </citation>
    <scope>NUCLEOTIDE SEQUENCE [LARGE SCALE GENOMIC DNA]</scope>
    <source>
        <strain evidence="3">NLD-2019</strain>
        <tissue evidence="3">Leaf</tissue>
    </source>
</reference>
<dbReference type="AlphaFoldDB" id="A0A5N6PZB3"/>
<name>A0A5N6PZB3_9ASTR</name>